<dbReference type="AlphaFoldDB" id="A0A060SAG5"/>
<protein>
    <recommendedName>
        <fullName evidence="1">F-box domain-containing protein</fullName>
    </recommendedName>
</protein>
<dbReference type="InterPro" id="IPR036047">
    <property type="entry name" value="F-box-like_dom_sf"/>
</dbReference>
<gene>
    <name evidence="2" type="ORF">BN946_scf185042.g176</name>
</gene>
<feature type="domain" description="F-box" evidence="1">
    <location>
        <begin position="32"/>
        <end position="91"/>
    </location>
</feature>
<dbReference type="Pfam" id="PF12937">
    <property type="entry name" value="F-box-like"/>
    <property type="match status" value="1"/>
</dbReference>
<dbReference type="SUPFAM" id="SSF81383">
    <property type="entry name" value="F-box domain"/>
    <property type="match status" value="1"/>
</dbReference>
<dbReference type="Proteomes" id="UP000029665">
    <property type="component" value="Unassembled WGS sequence"/>
</dbReference>
<organism evidence="2 3">
    <name type="scientific">Pycnoporus cinnabarinus</name>
    <name type="common">Cinnabar-red polypore</name>
    <name type="synonym">Trametes cinnabarina</name>
    <dbReference type="NCBI Taxonomy" id="5643"/>
    <lineage>
        <taxon>Eukaryota</taxon>
        <taxon>Fungi</taxon>
        <taxon>Dikarya</taxon>
        <taxon>Basidiomycota</taxon>
        <taxon>Agaricomycotina</taxon>
        <taxon>Agaricomycetes</taxon>
        <taxon>Polyporales</taxon>
        <taxon>Polyporaceae</taxon>
        <taxon>Trametes</taxon>
    </lineage>
</organism>
<dbReference type="Gene3D" id="1.20.1280.50">
    <property type="match status" value="1"/>
</dbReference>
<evidence type="ECO:0000259" key="1">
    <source>
        <dbReference type="Pfam" id="PF12937"/>
    </source>
</evidence>
<dbReference type="SUPFAM" id="SSF52047">
    <property type="entry name" value="RNI-like"/>
    <property type="match status" value="1"/>
</dbReference>
<name>A0A060SAG5_PYCCI</name>
<dbReference type="HOGENOM" id="CLU_032930_0_0_1"/>
<accession>A0A060SAG5</accession>
<reference evidence="2" key="1">
    <citation type="submission" date="2014-01" db="EMBL/GenBank/DDBJ databases">
        <title>The genome of the white-rot fungus Pycnoporus cinnabarinus: a basidiomycete model with a versatile arsenal for lignocellulosic biomass breakdown.</title>
        <authorList>
            <person name="Levasseur A."/>
            <person name="Lomascolo A."/>
            <person name="Ruiz-Duenas F.J."/>
            <person name="Uzan E."/>
            <person name="Piumi F."/>
            <person name="Kues U."/>
            <person name="Ram A.F.J."/>
            <person name="Murat C."/>
            <person name="Haon M."/>
            <person name="Benoit I."/>
            <person name="Arfi Y."/>
            <person name="Chevret D."/>
            <person name="Drula E."/>
            <person name="Kwon M.J."/>
            <person name="Gouret P."/>
            <person name="Lesage-Meessen L."/>
            <person name="Lombard V."/>
            <person name="Mariette J."/>
            <person name="Noirot C."/>
            <person name="Park J."/>
            <person name="Patyshakuliyeva A."/>
            <person name="Wieneger R.A.B."/>
            <person name="Wosten H.A.B."/>
            <person name="Martin F."/>
            <person name="Coutinho P.M."/>
            <person name="de Vries R."/>
            <person name="Martinez A.T."/>
            <person name="Klopp C."/>
            <person name="Pontarotti P."/>
            <person name="Henrissat B."/>
            <person name="Record E."/>
        </authorList>
    </citation>
    <scope>NUCLEOTIDE SEQUENCE [LARGE SCALE GENOMIC DNA]</scope>
    <source>
        <strain evidence="2">BRFM137</strain>
    </source>
</reference>
<dbReference type="STRING" id="5643.A0A060SAG5"/>
<comment type="caution">
    <text evidence="2">The sequence shown here is derived from an EMBL/GenBank/DDBJ whole genome shotgun (WGS) entry which is preliminary data.</text>
</comment>
<dbReference type="EMBL" id="CCBP010000034">
    <property type="protein sequence ID" value="CDO69274.1"/>
    <property type="molecule type" value="Genomic_DNA"/>
</dbReference>
<evidence type="ECO:0000313" key="2">
    <source>
        <dbReference type="EMBL" id="CDO69274.1"/>
    </source>
</evidence>
<dbReference type="OMA" id="WIRESPY"/>
<dbReference type="OrthoDB" id="3193283at2759"/>
<proteinExistence type="predicted"/>
<evidence type="ECO:0000313" key="3">
    <source>
        <dbReference type="Proteomes" id="UP000029665"/>
    </source>
</evidence>
<dbReference type="InterPro" id="IPR001810">
    <property type="entry name" value="F-box_dom"/>
</dbReference>
<keyword evidence="3" id="KW-1185">Reference proteome</keyword>
<sequence>MSVDELDRVQHVLQLGLALFNEATNARRAAVKLPPEILTHIFSMVPRDLPTHGTTRFSATQTYDLIPLTHVCRRWRDIALDASPLWSTVCETVPSHVASHILRARARQVPLTVYVDRPYPSAALRALLASEGKHVAKLELHDLHELSASQLSSGLLSFSAPSLQRLVVYSRAARVAPEQAREGAAHIVQLCGGEAPRLKHLEFHDVPFLPENKFAELIHLTLSYNDCPVGWELDDLLRLLADSPMLQHVRLNGLPCDLHEHRPPTAAPVPLPHLKMLEIGDCRGFLSPIPLLRLLLSYVVLSPDASVRIYGVEACRITGSVDLASEDWSDLAMDMTFSALTVVLSRPLSSATFCIQLSTGGTSTALLEQAVTALVRDNTGAALRNVTISSQRSWSSWCDPRVLLSALPSVEVLELRDCYLVPSLLDALRPSAAARPEECEALCRSLTSLRLPPSAASACSELLSYVLETRAAIGLPLQCPESSPAPSLPLFTQDTRPTGGAEFVDIFQLNQAVPTPAPVPYEDEIRIAGAAVPASTLSHLGYYFMADY</sequence>